<evidence type="ECO:0000313" key="3">
    <source>
        <dbReference type="Proteomes" id="UP000037696"/>
    </source>
</evidence>
<dbReference type="EMBL" id="LHQQ01000029">
    <property type="protein sequence ID" value="KOS46394.1"/>
    <property type="molecule type" value="Genomic_DNA"/>
</dbReference>
<accession>A0A0M8PDI4</accession>
<gene>
    <name evidence="2" type="ORF">ACN38_g2638</name>
</gene>
<protein>
    <submittedName>
        <fullName evidence="2">Uncharacterized protein</fullName>
    </submittedName>
</protein>
<reference evidence="2 3" key="1">
    <citation type="submission" date="2015-08" db="EMBL/GenBank/DDBJ databases">
        <title>Genome sequencing of Penicillium nordicum.</title>
        <authorList>
            <person name="Nguyen H.D."/>
            <person name="Seifert K.A."/>
        </authorList>
    </citation>
    <scope>NUCLEOTIDE SEQUENCE [LARGE SCALE GENOMIC DNA]</scope>
    <source>
        <strain evidence="2 3">DAOMC 185683</strain>
    </source>
</reference>
<feature type="coiled-coil region" evidence="1">
    <location>
        <begin position="2"/>
        <end position="29"/>
    </location>
</feature>
<comment type="caution">
    <text evidence="2">The sequence shown here is derived from an EMBL/GenBank/DDBJ whole genome shotgun (WGS) entry which is preliminary data.</text>
</comment>
<sequence length="115" mass="13479">MLGQLQAKEEELNEAIEEIRSQREARNELWERYTRLRFDFGDLKEERGDLERSVRDLDDAAKDLAADGETLFQRVEILEGENRVLHENLTELVRTSVLVGIDLQQSRRRADNLQP</sequence>
<name>A0A0M8PDI4_9EURO</name>
<keyword evidence="1" id="KW-0175">Coiled coil</keyword>
<evidence type="ECO:0000256" key="1">
    <source>
        <dbReference type="SAM" id="Coils"/>
    </source>
</evidence>
<dbReference type="Proteomes" id="UP000037696">
    <property type="component" value="Unassembled WGS sequence"/>
</dbReference>
<proteinExistence type="predicted"/>
<dbReference type="AlphaFoldDB" id="A0A0M8PDI4"/>
<evidence type="ECO:0000313" key="2">
    <source>
        <dbReference type="EMBL" id="KOS46394.1"/>
    </source>
</evidence>
<keyword evidence="3" id="KW-1185">Reference proteome</keyword>
<organism evidence="2 3">
    <name type="scientific">Penicillium nordicum</name>
    <dbReference type="NCBI Taxonomy" id="229535"/>
    <lineage>
        <taxon>Eukaryota</taxon>
        <taxon>Fungi</taxon>
        <taxon>Dikarya</taxon>
        <taxon>Ascomycota</taxon>
        <taxon>Pezizomycotina</taxon>
        <taxon>Eurotiomycetes</taxon>
        <taxon>Eurotiomycetidae</taxon>
        <taxon>Eurotiales</taxon>
        <taxon>Aspergillaceae</taxon>
        <taxon>Penicillium</taxon>
    </lineage>
</organism>